<proteinExistence type="predicted"/>
<protein>
    <submittedName>
        <fullName evidence="1">Uncharacterized protein</fullName>
    </submittedName>
</protein>
<organism evidence="1 2">
    <name type="scientific">Chitinophaga ginsengisegetis</name>
    <dbReference type="NCBI Taxonomy" id="393003"/>
    <lineage>
        <taxon>Bacteria</taxon>
        <taxon>Pseudomonadati</taxon>
        <taxon>Bacteroidota</taxon>
        <taxon>Chitinophagia</taxon>
        <taxon>Chitinophagales</taxon>
        <taxon>Chitinophagaceae</taxon>
        <taxon>Chitinophaga</taxon>
    </lineage>
</organism>
<dbReference type="RefSeq" id="WP_079472298.1">
    <property type="nucleotide sequence ID" value="NZ_FUZZ01000004.1"/>
</dbReference>
<dbReference type="Proteomes" id="UP000190166">
    <property type="component" value="Unassembled WGS sequence"/>
</dbReference>
<evidence type="ECO:0000313" key="2">
    <source>
        <dbReference type="Proteomes" id="UP000190166"/>
    </source>
</evidence>
<dbReference type="AlphaFoldDB" id="A0A1T5P964"/>
<dbReference type="EMBL" id="FUZZ01000004">
    <property type="protein sequence ID" value="SKD09157.1"/>
    <property type="molecule type" value="Genomic_DNA"/>
</dbReference>
<sequence length="88" mass="10145">MNIETQKKNLLLELHTEFSKLPVLFRERVCEECNYGAPTFYRKLRGSDRLVDGRLIPALSKAEKKMIRGIGEELVNSLFSAVFRDGEK</sequence>
<name>A0A1T5P964_9BACT</name>
<gene>
    <name evidence="1" type="ORF">SAMN05660461_5038</name>
</gene>
<keyword evidence="2" id="KW-1185">Reference proteome</keyword>
<evidence type="ECO:0000313" key="1">
    <source>
        <dbReference type="EMBL" id="SKD09157.1"/>
    </source>
</evidence>
<accession>A0A1T5P964</accession>
<reference evidence="1 2" key="1">
    <citation type="submission" date="2017-02" db="EMBL/GenBank/DDBJ databases">
        <authorList>
            <person name="Peterson S.W."/>
        </authorList>
    </citation>
    <scope>NUCLEOTIDE SEQUENCE [LARGE SCALE GENOMIC DNA]</scope>
    <source>
        <strain evidence="1 2">DSM 18108</strain>
    </source>
</reference>